<dbReference type="InterPro" id="IPR002068">
    <property type="entry name" value="A-crystallin/Hsp20_dom"/>
</dbReference>
<accession>A0ABU7LY74</accession>
<sequence>MSAMRSVDYTPFYRTIVGFDRLANLIDSASKQEPSNGYPPYNIEQLGENDYRIELAVAGFGEDDLTVEVQENVLTVSGRKAERSEDEDGPRYVHRGIAERAFERRFHLADHVNVEGAELKNGLLAIQLQREIPEAAKPRRIAISGSQPSAKVIEGRKSKAA</sequence>
<reference evidence="6 7" key="1">
    <citation type="submission" date="2024-01" db="EMBL/GenBank/DDBJ databases">
        <title>Hyphobacterium bacterium isolated from marine sediment.</title>
        <authorList>
            <person name="Zhao S."/>
        </authorList>
    </citation>
    <scope>NUCLEOTIDE SEQUENCE [LARGE SCALE GENOMIC DNA]</scope>
    <source>
        <strain evidence="6 7">Y60-23</strain>
    </source>
</reference>
<dbReference type="InterPro" id="IPR008978">
    <property type="entry name" value="HSP20-like_chaperone"/>
</dbReference>
<comment type="caution">
    <text evidence="6">The sequence shown here is derived from an EMBL/GenBank/DDBJ whole genome shotgun (WGS) entry which is preliminary data.</text>
</comment>
<dbReference type="InterPro" id="IPR037913">
    <property type="entry name" value="ACD_IbpA/B"/>
</dbReference>
<protein>
    <submittedName>
        <fullName evidence="6">Hsp20 family protein</fullName>
    </submittedName>
</protein>
<evidence type="ECO:0000256" key="1">
    <source>
        <dbReference type="ARBA" id="ARBA00023016"/>
    </source>
</evidence>
<dbReference type="PANTHER" id="PTHR47062">
    <property type="match status" value="1"/>
</dbReference>
<evidence type="ECO:0000256" key="2">
    <source>
        <dbReference type="PROSITE-ProRule" id="PRU00285"/>
    </source>
</evidence>
<evidence type="ECO:0000313" key="6">
    <source>
        <dbReference type="EMBL" id="MEE2566496.1"/>
    </source>
</evidence>
<gene>
    <name evidence="6" type="ORF">V0U35_07355</name>
</gene>
<keyword evidence="1" id="KW-0346">Stress response</keyword>
<dbReference type="PANTHER" id="PTHR47062:SF1">
    <property type="entry name" value="SMALL HEAT SHOCK PROTEIN IBPA"/>
    <property type="match status" value="1"/>
</dbReference>
<feature type="domain" description="SHSP" evidence="5">
    <location>
        <begin position="32"/>
        <end position="146"/>
    </location>
</feature>
<dbReference type="SUPFAM" id="SSF49764">
    <property type="entry name" value="HSP20-like chaperones"/>
    <property type="match status" value="1"/>
</dbReference>
<evidence type="ECO:0000313" key="7">
    <source>
        <dbReference type="Proteomes" id="UP001310692"/>
    </source>
</evidence>
<evidence type="ECO:0000256" key="4">
    <source>
        <dbReference type="SAM" id="MobiDB-lite"/>
    </source>
</evidence>
<proteinExistence type="inferred from homology"/>
<evidence type="ECO:0000256" key="3">
    <source>
        <dbReference type="RuleBase" id="RU003616"/>
    </source>
</evidence>
<organism evidence="6 7">
    <name type="scientific">Hyphobacterium marinum</name>
    <dbReference type="NCBI Taxonomy" id="3116574"/>
    <lineage>
        <taxon>Bacteria</taxon>
        <taxon>Pseudomonadati</taxon>
        <taxon>Pseudomonadota</taxon>
        <taxon>Alphaproteobacteria</taxon>
        <taxon>Maricaulales</taxon>
        <taxon>Maricaulaceae</taxon>
        <taxon>Hyphobacterium</taxon>
    </lineage>
</organism>
<dbReference type="CDD" id="cd06470">
    <property type="entry name" value="ACD_IbpA-B_like"/>
    <property type="match status" value="1"/>
</dbReference>
<dbReference type="Proteomes" id="UP001310692">
    <property type="component" value="Unassembled WGS sequence"/>
</dbReference>
<feature type="region of interest" description="Disordered" evidence="4">
    <location>
        <begin position="139"/>
        <end position="161"/>
    </location>
</feature>
<dbReference type="Gene3D" id="2.60.40.790">
    <property type="match status" value="1"/>
</dbReference>
<keyword evidence="7" id="KW-1185">Reference proteome</keyword>
<comment type="similarity">
    <text evidence="2 3">Belongs to the small heat shock protein (HSP20) family.</text>
</comment>
<dbReference type="Pfam" id="PF00011">
    <property type="entry name" value="HSP20"/>
    <property type="match status" value="1"/>
</dbReference>
<name>A0ABU7LY74_9PROT</name>
<evidence type="ECO:0000259" key="5">
    <source>
        <dbReference type="PROSITE" id="PS01031"/>
    </source>
</evidence>
<dbReference type="EMBL" id="JAZDRO010000002">
    <property type="protein sequence ID" value="MEE2566496.1"/>
    <property type="molecule type" value="Genomic_DNA"/>
</dbReference>
<dbReference type="PROSITE" id="PS01031">
    <property type="entry name" value="SHSP"/>
    <property type="match status" value="1"/>
</dbReference>